<evidence type="ECO:0000313" key="9">
    <source>
        <dbReference type="RefSeq" id="XP_056697192.1"/>
    </source>
</evidence>
<evidence type="ECO:0000259" key="7">
    <source>
        <dbReference type="PROSITE" id="PS50863"/>
    </source>
</evidence>
<reference evidence="9" key="2">
    <citation type="submission" date="2025-08" db="UniProtKB">
        <authorList>
            <consortium name="RefSeq"/>
        </authorList>
    </citation>
    <scope>IDENTIFICATION</scope>
    <source>
        <tissue evidence="9">Leaf</tissue>
    </source>
</reference>
<dbReference type="GeneID" id="130470688"/>
<keyword evidence="2" id="KW-0677">Repeat</keyword>
<evidence type="ECO:0000256" key="3">
    <source>
        <dbReference type="ARBA" id="ARBA00023015"/>
    </source>
</evidence>
<dbReference type="InterPro" id="IPR015300">
    <property type="entry name" value="DNA-bd_pseudobarrel_sf"/>
</dbReference>
<dbReference type="PANTHER" id="PTHR31674:SF62">
    <property type="entry name" value="B3 DOMAIN-CONTAINING PROTEIN REM14-RELATED"/>
    <property type="match status" value="1"/>
</dbReference>
<dbReference type="RefSeq" id="XP_056697192.1">
    <property type="nucleotide sequence ID" value="XM_056841214.1"/>
</dbReference>
<name>A0ABM3RNK6_SPIOL</name>
<dbReference type="InterPro" id="IPR039218">
    <property type="entry name" value="REM_fam"/>
</dbReference>
<evidence type="ECO:0000256" key="6">
    <source>
        <dbReference type="ARBA" id="ARBA00023242"/>
    </source>
</evidence>
<keyword evidence="3" id="KW-0805">Transcription regulation</keyword>
<proteinExistence type="predicted"/>
<keyword evidence="6" id="KW-0539">Nucleus</keyword>
<evidence type="ECO:0000256" key="4">
    <source>
        <dbReference type="ARBA" id="ARBA00023125"/>
    </source>
</evidence>
<reference evidence="8" key="1">
    <citation type="journal article" date="2021" name="Nat. Commun.">
        <title>Genomic analyses provide insights into spinach domestication and the genetic basis of agronomic traits.</title>
        <authorList>
            <person name="Cai X."/>
            <person name="Sun X."/>
            <person name="Xu C."/>
            <person name="Sun H."/>
            <person name="Wang X."/>
            <person name="Ge C."/>
            <person name="Zhang Z."/>
            <person name="Wang Q."/>
            <person name="Fei Z."/>
            <person name="Jiao C."/>
            <person name="Wang Q."/>
        </authorList>
    </citation>
    <scope>NUCLEOTIDE SEQUENCE [LARGE SCALE GENOMIC DNA]</scope>
    <source>
        <strain evidence="8">cv. Varoflay</strain>
    </source>
</reference>
<dbReference type="Proteomes" id="UP000813463">
    <property type="component" value="Chromosome 3"/>
</dbReference>
<keyword evidence="8" id="KW-1185">Reference proteome</keyword>
<comment type="subcellular location">
    <subcellularLocation>
        <location evidence="1">Nucleus</location>
    </subcellularLocation>
</comment>
<feature type="domain" description="TF-B3" evidence="7">
    <location>
        <begin position="9"/>
        <end position="129"/>
    </location>
</feature>
<dbReference type="PROSITE" id="PS50863">
    <property type="entry name" value="B3"/>
    <property type="match status" value="2"/>
</dbReference>
<organism evidence="8 9">
    <name type="scientific">Spinacia oleracea</name>
    <name type="common">Spinach</name>
    <dbReference type="NCBI Taxonomy" id="3562"/>
    <lineage>
        <taxon>Eukaryota</taxon>
        <taxon>Viridiplantae</taxon>
        <taxon>Streptophyta</taxon>
        <taxon>Embryophyta</taxon>
        <taxon>Tracheophyta</taxon>
        <taxon>Spermatophyta</taxon>
        <taxon>Magnoliopsida</taxon>
        <taxon>eudicotyledons</taxon>
        <taxon>Gunneridae</taxon>
        <taxon>Pentapetalae</taxon>
        <taxon>Caryophyllales</taxon>
        <taxon>Chenopodiaceae</taxon>
        <taxon>Chenopodioideae</taxon>
        <taxon>Anserineae</taxon>
        <taxon>Spinacia</taxon>
    </lineage>
</organism>
<keyword evidence="5" id="KW-0804">Transcription</keyword>
<dbReference type="PANTHER" id="PTHR31674">
    <property type="entry name" value="B3 DOMAIN-CONTAINING PROTEIN REM-LIKE 3-RELATED"/>
    <property type="match status" value="1"/>
</dbReference>
<accession>A0ABM3RNK6</accession>
<dbReference type="Pfam" id="PF02362">
    <property type="entry name" value="B3"/>
    <property type="match status" value="2"/>
</dbReference>
<feature type="domain" description="TF-B3" evidence="7">
    <location>
        <begin position="145"/>
        <end position="242"/>
    </location>
</feature>
<dbReference type="InterPro" id="IPR003340">
    <property type="entry name" value="B3_DNA-bd"/>
</dbReference>
<evidence type="ECO:0000313" key="8">
    <source>
        <dbReference type="Proteomes" id="UP000813463"/>
    </source>
</evidence>
<keyword evidence="4" id="KW-0238">DNA-binding</keyword>
<evidence type="ECO:0000256" key="1">
    <source>
        <dbReference type="ARBA" id="ARBA00004123"/>
    </source>
</evidence>
<dbReference type="CDD" id="cd10017">
    <property type="entry name" value="B3_DNA"/>
    <property type="match status" value="2"/>
</dbReference>
<dbReference type="Gene3D" id="2.40.330.10">
    <property type="entry name" value="DNA-binding pseudobarrel domain"/>
    <property type="match status" value="2"/>
</dbReference>
<evidence type="ECO:0000256" key="2">
    <source>
        <dbReference type="ARBA" id="ARBA00022737"/>
    </source>
</evidence>
<gene>
    <name evidence="9" type="primary">LOC130470688</name>
</gene>
<evidence type="ECO:0000256" key="5">
    <source>
        <dbReference type="ARBA" id="ARBA00023163"/>
    </source>
</evidence>
<protein>
    <submittedName>
        <fullName evidence="9">B3 domain-containing protein REM8-like isoform X1</fullName>
    </submittedName>
</protein>
<dbReference type="SUPFAM" id="SSF101936">
    <property type="entry name" value="DNA-binding pseudobarrel domain"/>
    <property type="match status" value="2"/>
</dbReference>
<sequence length="244" mass="28518">MSKIHHPTYPHFFQPLLPDFLNNFSIPKAFLKNFEGSTKQNQLCEKKIKVELRDKSGKRWFVTLVFSNDDTKPHFKDGWKSFCKDHDLKVGDFLVFRHQATNPRIKSSSIGNKVLKGNGDLEIKMDEEDNINIEGNSSFKPSSYPYCRTVVKYSSKSHEMPLPRQFTEKNGLSKRWCEMKLIDEKGHPWKMLLRYYRCKSNGHSYIGRWRAFLKANGLKTGDVVIFQLINNGEVPVIKFYSKFI</sequence>
<dbReference type="SMART" id="SM01019">
    <property type="entry name" value="B3"/>
    <property type="match status" value="2"/>
</dbReference>